<organism evidence="3 4">
    <name type="scientific">Hyphomonas beringensis</name>
    <dbReference type="NCBI Taxonomy" id="1280946"/>
    <lineage>
        <taxon>Bacteria</taxon>
        <taxon>Pseudomonadati</taxon>
        <taxon>Pseudomonadota</taxon>
        <taxon>Alphaproteobacteria</taxon>
        <taxon>Hyphomonadales</taxon>
        <taxon>Hyphomonadaceae</taxon>
        <taxon>Hyphomonas</taxon>
    </lineage>
</organism>
<keyword evidence="1" id="KW-1133">Transmembrane helix</keyword>
<dbReference type="Pfam" id="PF13400">
    <property type="entry name" value="Tad"/>
    <property type="match status" value="1"/>
</dbReference>
<dbReference type="eggNOG" id="COG4655">
    <property type="taxonomic scope" value="Bacteria"/>
</dbReference>
<dbReference type="InterPro" id="IPR028087">
    <property type="entry name" value="Tad_N"/>
</dbReference>
<dbReference type="EMBL" id="AWFF01000087">
    <property type="protein sequence ID" value="KCZ51393.1"/>
    <property type="molecule type" value="Genomic_DNA"/>
</dbReference>
<keyword evidence="1" id="KW-0472">Membrane</keyword>
<evidence type="ECO:0000313" key="4">
    <source>
        <dbReference type="Proteomes" id="UP000027037"/>
    </source>
</evidence>
<accession>A0A062U0X4</accession>
<reference evidence="3 4" key="1">
    <citation type="journal article" date="2014" name="Antonie Van Leeuwenhoek">
        <title>Hyphomonas beringensis sp. nov. and Hyphomonas chukchiensis sp. nov., isolated from surface seawater of the Bering Sea and Chukchi Sea.</title>
        <authorList>
            <person name="Li C."/>
            <person name="Lai Q."/>
            <person name="Li G."/>
            <person name="Dong C."/>
            <person name="Wang J."/>
            <person name="Liao Y."/>
            <person name="Shao Z."/>
        </authorList>
    </citation>
    <scope>NUCLEOTIDE SEQUENCE [LARGE SCALE GENOMIC DNA]</scope>
    <source>
        <strain evidence="3 4">25B14_1</strain>
    </source>
</reference>
<dbReference type="InterPro" id="IPR002035">
    <property type="entry name" value="VWF_A"/>
</dbReference>
<feature type="domain" description="VWFA" evidence="2">
    <location>
        <begin position="151"/>
        <end position="202"/>
    </location>
</feature>
<dbReference type="InterPro" id="IPR036465">
    <property type="entry name" value="vWFA_dom_sf"/>
</dbReference>
<comment type="caution">
    <text evidence="3">The sequence shown here is derived from an EMBL/GenBank/DDBJ whole genome shotgun (WGS) entry which is preliminary data.</text>
</comment>
<dbReference type="STRING" id="1280946.HY29_05880"/>
<protein>
    <recommendedName>
        <fullName evidence="2">VWFA domain-containing protein</fullName>
    </recommendedName>
</protein>
<name>A0A062U0X4_9PROT</name>
<dbReference type="PROSITE" id="PS50234">
    <property type="entry name" value="VWFA"/>
    <property type="match status" value="1"/>
</dbReference>
<dbReference type="CDD" id="cd00198">
    <property type="entry name" value="vWFA"/>
    <property type="match status" value="1"/>
</dbReference>
<evidence type="ECO:0000313" key="3">
    <source>
        <dbReference type="EMBL" id="KCZ51393.1"/>
    </source>
</evidence>
<keyword evidence="1" id="KW-0812">Transmembrane</keyword>
<proteinExistence type="predicted"/>
<evidence type="ECO:0000259" key="2">
    <source>
        <dbReference type="PROSITE" id="PS50234"/>
    </source>
</evidence>
<dbReference type="AlphaFoldDB" id="A0A062U0X4"/>
<dbReference type="RefSeq" id="WP_034799019.1">
    <property type="nucleotide sequence ID" value="NZ_AWFF01000087.1"/>
</dbReference>
<gene>
    <name evidence="3" type="ORF">HY29_05880</name>
</gene>
<dbReference type="OrthoDB" id="7522752at2"/>
<feature type="transmembrane region" description="Helical" evidence="1">
    <location>
        <begin position="25"/>
        <end position="44"/>
    </location>
</feature>
<dbReference type="Gene3D" id="3.40.50.410">
    <property type="entry name" value="von Willebrand factor, type A domain"/>
    <property type="match status" value="2"/>
</dbReference>
<dbReference type="Proteomes" id="UP000027037">
    <property type="component" value="Unassembled WGS sequence"/>
</dbReference>
<dbReference type="PATRIC" id="fig|1280946.3.peg.3272"/>
<sequence length="474" mass="52257">MYQGKFSKLIAKAWNRARTREDGNVAIIFALSVIPIFLLMGFAIDLQQVNTSKNRVQQIIDSAVIAGAREMQDGRTDAEIKEYIKNYINSSLLASGGMGCKDPVSTISSSTQDIQVDIKCSQDTAIMQLAGVNHINYSVSSASTYGIGKVDIAFVFDTSGSMSGSRNAALKEAAVLAVKVLLPEDSSLIDTGDVRIGMVSYSYGMDAGAFFTPVTGKTKVRTYEGTYYVQVQDGGHYEEVCDWYKYRGRWYYDCQQQWVPDYSWEPRTTTKTINNTCVKERLGSEAFTDAAPGPFAWVEAVGATYDESRDRWNTDQACNSPPPVPLTSNTDVLNAYINNLPASGGTAGHLGIAWGWYLIAPEWKSIWPASSKPWAYEEPDTAKAMILMTDGDFLNQYDSSNGNSNQQSKKMCDAIKARGIKIYTVAFQAPSKGKAILNYCSSGPDFAFEPENADELKDAYTHIAQSISDLRIRY</sequence>
<dbReference type="SUPFAM" id="SSF53300">
    <property type="entry name" value="vWA-like"/>
    <property type="match status" value="1"/>
</dbReference>
<keyword evidence="4" id="KW-1185">Reference proteome</keyword>
<evidence type="ECO:0000256" key="1">
    <source>
        <dbReference type="SAM" id="Phobius"/>
    </source>
</evidence>